<keyword evidence="10" id="KW-0966">Cell projection</keyword>
<dbReference type="PANTHER" id="PTHR30435:SF1">
    <property type="entry name" value="FLAGELLAR HOOK PROTEIN FLGE"/>
    <property type="match status" value="1"/>
</dbReference>
<dbReference type="InterPro" id="IPR037058">
    <property type="entry name" value="Falgellar_hook_FlgE_sf"/>
</dbReference>
<dbReference type="Pfam" id="PF22692">
    <property type="entry name" value="LlgE_F_G_D1"/>
    <property type="match status" value="1"/>
</dbReference>
<dbReference type="InterPro" id="IPR037925">
    <property type="entry name" value="FlgE/F/G-like"/>
</dbReference>
<evidence type="ECO:0000256" key="5">
    <source>
        <dbReference type="RuleBase" id="RU362116"/>
    </source>
</evidence>
<feature type="domain" description="Flagellar basal body rod protein N-terminal" evidence="6">
    <location>
        <begin position="3"/>
        <end position="33"/>
    </location>
</feature>
<organism evidence="10 11">
    <name type="scientific">Lacimonas salitolerans</name>
    <dbReference type="NCBI Taxonomy" id="1323750"/>
    <lineage>
        <taxon>Bacteria</taxon>
        <taxon>Pseudomonadati</taxon>
        <taxon>Pseudomonadota</taxon>
        <taxon>Alphaproteobacteria</taxon>
        <taxon>Rhodobacterales</taxon>
        <taxon>Paracoccaceae</taxon>
        <taxon>Lacimonas</taxon>
    </lineage>
</organism>
<comment type="caution">
    <text evidence="10">The sequence shown here is derived from an EMBL/GenBank/DDBJ whole genome shotgun (WGS) entry which is preliminary data.</text>
</comment>
<comment type="subcellular location">
    <subcellularLocation>
        <location evidence="1 5">Bacterial flagellum basal body</location>
    </subcellularLocation>
</comment>
<keyword evidence="11" id="KW-1185">Reference proteome</keyword>
<protein>
    <recommendedName>
        <fullName evidence="3 5">Flagellar hook protein FlgE</fullName>
    </recommendedName>
</protein>
<evidence type="ECO:0000259" key="9">
    <source>
        <dbReference type="Pfam" id="PF22692"/>
    </source>
</evidence>
<comment type="similarity">
    <text evidence="2 5">Belongs to the flagella basal body rod proteins family.</text>
</comment>
<evidence type="ECO:0000259" key="6">
    <source>
        <dbReference type="Pfam" id="PF00460"/>
    </source>
</evidence>
<evidence type="ECO:0000256" key="4">
    <source>
        <dbReference type="ARBA" id="ARBA00023143"/>
    </source>
</evidence>
<dbReference type="SUPFAM" id="SSF117143">
    <property type="entry name" value="Flagellar hook protein flgE"/>
    <property type="match status" value="2"/>
</dbReference>
<dbReference type="InterPro" id="IPR010930">
    <property type="entry name" value="Flg_bb/hook_C_dom"/>
</dbReference>
<comment type="function">
    <text evidence="5">A flexible structure which links the flagellar filament to the drive apparatus in the basal body.</text>
</comment>
<dbReference type="RefSeq" id="WP_379917200.1">
    <property type="nucleotide sequence ID" value="NZ_JBHUDD010000141.1"/>
</dbReference>
<feature type="domain" description="Flagellar hook protein FlgE D2" evidence="8">
    <location>
        <begin position="183"/>
        <end position="332"/>
    </location>
</feature>
<keyword evidence="10" id="KW-0969">Cilium</keyword>
<evidence type="ECO:0000256" key="3">
    <source>
        <dbReference type="ARBA" id="ARBA00019015"/>
    </source>
</evidence>
<dbReference type="InterPro" id="IPR011491">
    <property type="entry name" value="FlgE_D2"/>
</dbReference>
<dbReference type="InterPro" id="IPR020013">
    <property type="entry name" value="Flagellar_FlgE/F/G"/>
</dbReference>
<dbReference type="PANTHER" id="PTHR30435">
    <property type="entry name" value="FLAGELLAR PROTEIN"/>
    <property type="match status" value="1"/>
</dbReference>
<sequence>MSFYTALTGLNGAQSDISATSNNVANVGTTGFKRSRAEFGDIFATSPLQNNSSAIGSGAILKGVKQQFTQGNIASSLNALDMAISGQGFFALKPSLTSTQVVYTRNGSFNVDNNRNVVDSSGQFLLAYPVNEDGSVTAKDINSASPLRLPVTSGDPQATSMVDLAVNVPASADVVTDKEKFADGYTFDPEDPESFTNSTSFTIFDDLGNPTIATVYFIKTQRATAEDPTNKFETRLVINDEVVPPDLVPAVTSSDEQIFIDRFGNQTTAVPDASYTLEQKSSPLYKLDEQNDRVPSQPAALTGQASSFNFGDEGTGEIEIVTDPMQFGATYEANPDANQGVYWGRDFLLVNIDDGTRPVSIDVRAGRYNAEQLAAEVERAINAAHDDARKLEIQKGVDDKISLQLFQSTTSGDAPVRSTPLEVDLLQPSFVSIQAGMDLSESTSPNFDLDVFLAHAQTRLNDTLNSDPGFVPGASDKQFAQLTGGTKISEPPADPEVFDFEFTTRDLGVTTVTPPTGTSKWGVTYSNGTFTVSDLDSNTGSVSGNITISFSGFDDLTFDISGLTAAADVVTAIETAVANSGYFPKLLTENAGASTDFAIIKDRHLAYTNVGDRPTVAVYDQKLDVSTGGDAISLDSQNNRLIITMGTTVGTSLNEGDTIVLMGANEQAEALNGRSFRITGIDGDEIEIATGGLGLPEEDISIAGTDYFVLSGRSSDVEAYFEGAALDVEGSATSFNNQRLVLRETDAARHAYTDSDLNTDFGVDIFDIDITGNVTGSDTTAAELGLDSTTTDMAWVDELNPPIEVAYDAATQSIVFNVDHTTLGPGGAISNLSAIQVSSSSNAGVNAFGLAGSSSPRVEITSATSVQGQPFVFDGANQGDGPTRFGAKVSYDREARAFTFESGTTGEAIAQDKALGVPTAQKASNIQVGRYEIDPATKSARIQPGAVDLASRVLALGENDLMGVGSSKNVSFAEGTGLQSLPARAVGAPATDPLNSNPVFLNPANKETTFNVSVNGINAVIEIPGGNYIGSTLAERLQERINQMQDPVTGKTIGGVTVRYQPNDNNFVFTTETTGSESTIRVRGPAKLGLDDVPLGIGSVPSITNLVQATNENGVPLFVNENGEIVDSEPDNLVEGYYPLYLNEGELTFDKTGRLISPQGLTRYEAQTETFSISLDIDYSDSSQLATPFVVNNLEQNGFTSGRLDGLSIDATGLLRANYTNGQNKPLGRIVLANFNNQNGLKQVGNATFVQTASSGDPIIGEAGTEGFGSIQSGALERSNVDITEELVNLITAQRNFQASSKAIETSTQLTQTIINIRT</sequence>
<dbReference type="InterPro" id="IPR001444">
    <property type="entry name" value="Flag_bb_rod_N"/>
</dbReference>
<dbReference type="NCBIfam" id="TIGR03506">
    <property type="entry name" value="FlgEFG_subfam"/>
    <property type="match status" value="2"/>
</dbReference>
<evidence type="ECO:0000259" key="8">
    <source>
        <dbReference type="Pfam" id="PF07559"/>
    </source>
</evidence>
<dbReference type="EMBL" id="JBHUDD010000141">
    <property type="protein sequence ID" value="MFD1510737.1"/>
    <property type="molecule type" value="Genomic_DNA"/>
</dbReference>
<dbReference type="Pfam" id="PF00460">
    <property type="entry name" value="Flg_bb_rod"/>
    <property type="match status" value="1"/>
</dbReference>
<evidence type="ECO:0000259" key="7">
    <source>
        <dbReference type="Pfam" id="PF06429"/>
    </source>
</evidence>
<name>A0ABW4EJU5_9RHOB</name>
<proteinExistence type="inferred from homology"/>
<keyword evidence="10" id="KW-0282">Flagellum</keyword>
<evidence type="ECO:0000313" key="10">
    <source>
        <dbReference type="EMBL" id="MFD1510737.1"/>
    </source>
</evidence>
<feature type="domain" description="Flagellar basal-body/hook protein C-terminal" evidence="7">
    <location>
        <begin position="1272"/>
        <end position="1317"/>
    </location>
</feature>
<evidence type="ECO:0000313" key="11">
    <source>
        <dbReference type="Proteomes" id="UP001597186"/>
    </source>
</evidence>
<reference evidence="11" key="1">
    <citation type="journal article" date="2019" name="Int. J. Syst. Evol. Microbiol.">
        <title>The Global Catalogue of Microorganisms (GCM) 10K type strain sequencing project: providing services to taxonomists for standard genome sequencing and annotation.</title>
        <authorList>
            <consortium name="The Broad Institute Genomics Platform"/>
            <consortium name="The Broad Institute Genome Sequencing Center for Infectious Disease"/>
            <person name="Wu L."/>
            <person name="Ma J."/>
        </authorList>
    </citation>
    <scope>NUCLEOTIDE SEQUENCE [LARGE SCALE GENOMIC DNA]</scope>
    <source>
        <strain evidence="11">CGMCC 1.12477</strain>
    </source>
</reference>
<dbReference type="Gene3D" id="2.60.98.20">
    <property type="entry name" value="Flagellar hook protein FlgE"/>
    <property type="match status" value="1"/>
</dbReference>
<dbReference type="Proteomes" id="UP001597186">
    <property type="component" value="Unassembled WGS sequence"/>
</dbReference>
<dbReference type="InterPro" id="IPR053967">
    <property type="entry name" value="LlgE_F_G-like_D1"/>
</dbReference>
<dbReference type="Pfam" id="PF07559">
    <property type="entry name" value="FlgE_D2"/>
    <property type="match status" value="1"/>
</dbReference>
<dbReference type="Pfam" id="PF06429">
    <property type="entry name" value="Flg_bbr_C"/>
    <property type="match status" value="1"/>
</dbReference>
<evidence type="ECO:0000256" key="2">
    <source>
        <dbReference type="ARBA" id="ARBA00009677"/>
    </source>
</evidence>
<accession>A0ABW4EJU5</accession>
<keyword evidence="4 5" id="KW-0975">Bacterial flagellum</keyword>
<gene>
    <name evidence="10" type="ORF">ACFTOW_15230</name>
</gene>
<feature type="domain" description="Flagellar hook protein FlgE/F/G-like D1" evidence="9">
    <location>
        <begin position="83"/>
        <end position="135"/>
    </location>
</feature>
<evidence type="ECO:0000256" key="1">
    <source>
        <dbReference type="ARBA" id="ARBA00004117"/>
    </source>
</evidence>